<keyword evidence="2" id="KW-1185">Reference proteome</keyword>
<gene>
    <name evidence="1" type="ORF">RPERSI_LOCUS30811</name>
</gene>
<organism evidence="1 2">
    <name type="scientific">Racocetra persica</name>
    <dbReference type="NCBI Taxonomy" id="160502"/>
    <lineage>
        <taxon>Eukaryota</taxon>
        <taxon>Fungi</taxon>
        <taxon>Fungi incertae sedis</taxon>
        <taxon>Mucoromycota</taxon>
        <taxon>Glomeromycotina</taxon>
        <taxon>Glomeromycetes</taxon>
        <taxon>Diversisporales</taxon>
        <taxon>Gigasporaceae</taxon>
        <taxon>Racocetra</taxon>
    </lineage>
</organism>
<sequence>MAQQEFYKKIKDLKNETLTDKTNNDLIKITANYEETIEIFKEYIKFLFDKLAKGVTTNYTPLMELGNKAEISTLEEKIKTLKNYEELQNRFKTLFDENKKLKDTKFQILKKINELKNKLFEQNNPTSFSKSKGDILQEKNELFEKYIRKFIG</sequence>
<proteinExistence type="predicted"/>
<dbReference type="Proteomes" id="UP000789920">
    <property type="component" value="Unassembled WGS sequence"/>
</dbReference>
<accession>A0ACA9SG21</accession>
<protein>
    <submittedName>
        <fullName evidence="1">36134_t:CDS:1</fullName>
    </submittedName>
</protein>
<dbReference type="EMBL" id="CAJVQC010121665">
    <property type="protein sequence ID" value="CAG8838793.1"/>
    <property type="molecule type" value="Genomic_DNA"/>
</dbReference>
<name>A0ACA9SG21_9GLOM</name>
<reference evidence="1" key="1">
    <citation type="submission" date="2021-06" db="EMBL/GenBank/DDBJ databases">
        <authorList>
            <person name="Kallberg Y."/>
            <person name="Tangrot J."/>
            <person name="Rosling A."/>
        </authorList>
    </citation>
    <scope>NUCLEOTIDE SEQUENCE</scope>
    <source>
        <strain evidence="1">MA461A</strain>
    </source>
</reference>
<comment type="caution">
    <text evidence="1">The sequence shown here is derived from an EMBL/GenBank/DDBJ whole genome shotgun (WGS) entry which is preliminary data.</text>
</comment>
<evidence type="ECO:0000313" key="1">
    <source>
        <dbReference type="EMBL" id="CAG8838793.1"/>
    </source>
</evidence>
<evidence type="ECO:0000313" key="2">
    <source>
        <dbReference type="Proteomes" id="UP000789920"/>
    </source>
</evidence>
<feature type="non-terminal residue" evidence="1">
    <location>
        <position position="152"/>
    </location>
</feature>